<dbReference type="PROSITE" id="PS50879">
    <property type="entry name" value="RNASE_H_1"/>
    <property type="match status" value="1"/>
</dbReference>
<dbReference type="InterPro" id="IPR012337">
    <property type="entry name" value="RNaseH-like_sf"/>
</dbReference>
<dbReference type="OMA" id="YRERCEF"/>
<protein>
    <recommendedName>
        <fullName evidence="2">RNase H type-1 domain-containing protein</fullName>
    </recommendedName>
</protein>
<proteinExistence type="predicted"/>
<dbReference type="EMBL" id="CCBP010000345">
    <property type="protein sequence ID" value="CDO76175.1"/>
    <property type="molecule type" value="Genomic_DNA"/>
</dbReference>
<dbReference type="Pfam" id="PF00078">
    <property type="entry name" value="RVT_1"/>
    <property type="match status" value="1"/>
</dbReference>
<dbReference type="STRING" id="5643.A0A060SP60"/>
<reference evidence="3" key="1">
    <citation type="submission" date="2014-01" db="EMBL/GenBank/DDBJ databases">
        <title>The genome of the white-rot fungus Pycnoporus cinnabarinus: a basidiomycete model with a versatile arsenal for lignocellulosic biomass breakdown.</title>
        <authorList>
            <person name="Levasseur A."/>
            <person name="Lomascolo A."/>
            <person name="Ruiz-Duenas F.J."/>
            <person name="Uzan E."/>
            <person name="Piumi F."/>
            <person name="Kues U."/>
            <person name="Ram A.F.J."/>
            <person name="Murat C."/>
            <person name="Haon M."/>
            <person name="Benoit I."/>
            <person name="Arfi Y."/>
            <person name="Chevret D."/>
            <person name="Drula E."/>
            <person name="Kwon M.J."/>
            <person name="Gouret P."/>
            <person name="Lesage-Meessen L."/>
            <person name="Lombard V."/>
            <person name="Mariette J."/>
            <person name="Noirot C."/>
            <person name="Park J."/>
            <person name="Patyshakuliyeva A."/>
            <person name="Wieneger R.A.B."/>
            <person name="Wosten H.A.B."/>
            <person name="Martin F."/>
            <person name="Coutinho P.M."/>
            <person name="de Vries R."/>
            <person name="Martinez A.T."/>
            <person name="Klopp C."/>
            <person name="Pontarotti P."/>
            <person name="Henrissat B."/>
            <person name="Record E."/>
        </authorList>
    </citation>
    <scope>NUCLEOTIDE SEQUENCE [LARGE SCALE GENOMIC DNA]</scope>
    <source>
        <strain evidence="3">BRFM137</strain>
    </source>
</reference>
<feature type="compositionally biased region" description="Basic residues" evidence="1">
    <location>
        <begin position="1"/>
        <end position="11"/>
    </location>
</feature>
<dbReference type="SUPFAM" id="SSF53098">
    <property type="entry name" value="Ribonuclease H-like"/>
    <property type="match status" value="1"/>
</dbReference>
<evidence type="ECO:0000313" key="3">
    <source>
        <dbReference type="EMBL" id="CDO76175.1"/>
    </source>
</evidence>
<dbReference type="InterPro" id="IPR036397">
    <property type="entry name" value="RNaseH_sf"/>
</dbReference>
<dbReference type="OrthoDB" id="2752996at2759"/>
<evidence type="ECO:0000313" key="4">
    <source>
        <dbReference type="Proteomes" id="UP000029665"/>
    </source>
</evidence>
<dbReference type="InterPro" id="IPR002156">
    <property type="entry name" value="RNaseH_domain"/>
</dbReference>
<dbReference type="AlphaFoldDB" id="A0A060SP60"/>
<accession>A0A060SP60</accession>
<evidence type="ECO:0000259" key="2">
    <source>
        <dbReference type="PROSITE" id="PS50879"/>
    </source>
</evidence>
<comment type="caution">
    <text evidence="3">The sequence shown here is derived from an EMBL/GenBank/DDBJ whole genome shotgun (WGS) entry which is preliminary data.</text>
</comment>
<dbReference type="CDD" id="cd01650">
    <property type="entry name" value="RT_nLTR_like"/>
    <property type="match status" value="1"/>
</dbReference>
<keyword evidence="4" id="KW-1185">Reference proteome</keyword>
<dbReference type="InterPro" id="IPR000477">
    <property type="entry name" value="RT_dom"/>
</dbReference>
<dbReference type="GO" id="GO:0004523">
    <property type="term" value="F:RNA-DNA hybrid ribonuclease activity"/>
    <property type="evidence" value="ECO:0007669"/>
    <property type="project" value="InterPro"/>
</dbReference>
<feature type="domain" description="RNase H type-1" evidence="2">
    <location>
        <begin position="701"/>
        <end position="844"/>
    </location>
</feature>
<dbReference type="Pfam" id="PF00075">
    <property type="entry name" value="RNase_H"/>
    <property type="match status" value="1"/>
</dbReference>
<feature type="region of interest" description="Disordered" evidence="1">
    <location>
        <begin position="1"/>
        <end position="20"/>
    </location>
</feature>
<dbReference type="PANTHER" id="PTHR19446">
    <property type="entry name" value="REVERSE TRANSCRIPTASES"/>
    <property type="match status" value="1"/>
</dbReference>
<dbReference type="HOGENOM" id="CLU_006264_0_0_1"/>
<name>A0A060SP60_PYCCI</name>
<dbReference type="GO" id="GO:0003676">
    <property type="term" value="F:nucleic acid binding"/>
    <property type="evidence" value="ECO:0007669"/>
    <property type="project" value="InterPro"/>
</dbReference>
<gene>
    <name evidence="3" type="ORF">BN946_scf185034.g8</name>
</gene>
<organism evidence="3 4">
    <name type="scientific">Pycnoporus cinnabarinus</name>
    <name type="common">Cinnabar-red polypore</name>
    <name type="synonym">Trametes cinnabarina</name>
    <dbReference type="NCBI Taxonomy" id="5643"/>
    <lineage>
        <taxon>Eukaryota</taxon>
        <taxon>Fungi</taxon>
        <taxon>Dikarya</taxon>
        <taxon>Basidiomycota</taxon>
        <taxon>Agaricomycotina</taxon>
        <taxon>Agaricomycetes</taxon>
        <taxon>Polyporales</taxon>
        <taxon>Polyporaceae</taxon>
        <taxon>Trametes</taxon>
    </lineage>
</organism>
<dbReference type="Proteomes" id="UP000029665">
    <property type="component" value="Unassembled WGS sequence"/>
</dbReference>
<dbReference type="Gene3D" id="3.30.420.10">
    <property type="entry name" value="Ribonuclease H-like superfamily/Ribonuclease H"/>
    <property type="match status" value="1"/>
</dbReference>
<sequence length="1138" mass="127860">MAKVARAHHNLIQKDGPDVTSADVRERDIQTVLDSLDTRINDLHIEDMAARVDRDDCEFALKHAKTGTAPGVDGIQYEVWKTLQERFKEDSRHAGKPALDVLAILQAAFADIQQHGVCEGTGFADGWMAPIWKEKGEKTKVVNYRPITVLNTDYKLLTKIMAVQLALAAPSIVHPSQAGFVPGRRLRDQTQLARMMMLWAEAKEENGAIVALDQEKAYDKISHDYLWRVLERFGIPASFVNIIKSLYASAETSIMVNGAMTMIRKSNLQGFKLPAWLEALKATLFADDTTVYLPAKAKFNISKTEIIPIGSPAYRKEFAETYKATGRWKDYPPNVHVAGEGEPVRILGAFFGSNIGECDVWSPRLAKIDDTLKRWKLGRTTLEGKRHVAQMFVGGMTQVLTDVQRMPDQIWSRLTKILRKYIWDDKHNTPVGMAHLALPFEQGGFKILDLEARNDAITVTWLKSYLALGPNRPWWADVADELFAHFVPKDCGVKDPALRINPFLQHWKPKKSALPHELKDLLTVASKYNLRLEGLAFSRSILRNMPMWDHCQTDLKAVRRLALPSAVVTCLKNKHNMRTVGDFESLAAHLHEPNHQPTECCSCPSCETMITVFCCCNPHRCYTRAENFINLLPPKWDPRGEHPEDYEEAQMEEALTGGFEDATVFDRRITTHGTVSSVFRIFTDQSQPSQERLCTKLASDGMSEITIATDGSCLRNGDRDASAGAGIFVEPQHPLNASIRLPPEIDQSNQTGEAVATYLASSRTDDATNLVLETDSRTVMDMITKHFHKHEDQGFLATTNGHIMAATLAALRQRRAHTAFRWVKGHSGHPRNEGADRLAGLGAARVDTDNVDLSIPQNFYVSGASLAFMTQKLAYHAISAQRALKLTPRPSAAVNIDRIVDDLQESCGHLVKDATVWMALRKKDVTRECRQFMWKVIHDAYVVGRHWLRPSMPDPLRERAVCKVCTDTESMDHILFHCSAKGREEVVELLRRTWTHTGRGWPGASWGTMIGAPCLILENDAGERLPSLERLWTILASEAIHLIWKLRCERVIQNNGKEFSAVEITNRWYAAVDRRLTVDRLAAAKFLGKRALKPEVVEATWYPILDRSNGLPLNWVGDGGVFSGTQLAISEAYLWDCH</sequence>
<evidence type="ECO:0000256" key="1">
    <source>
        <dbReference type="SAM" id="MobiDB-lite"/>
    </source>
</evidence>
<dbReference type="CDD" id="cd09280">
    <property type="entry name" value="RNase_HI_eukaryote_like"/>
    <property type="match status" value="1"/>
</dbReference>